<feature type="domain" description="Phosphatidic acid phosphatase type 2/haloperoxidase" evidence="2">
    <location>
        <begin position="130"/>
        <end position="245"/>
    </location>
</feature>
<dbReference type="Proteomes" id="UP001139199">
    <property type="component" value="Unassembled WGS sequence"/>
</dbReference>
<dbReference type="EMBL" id="JAJAPW010000001">
    <property type="protein sequence ID" value="MCB4797859.1"/>
    <property type="molecule type" value="Genomic_DNA"/>
</dbReference>
<evidence type="ECO:0000259" key="2">
    <source>
        <dbReference type="SMART" id="SM00014"/>
    </source>
</evidence>
<comment type="caution">
    <text evidence="3">The sequence shown here is derived from an EMBL/GenBank/DDBJ whole genome shotgun (WGS) entry which is preliminary data.</text>
</comment>
<dbReference type="InterPro" id="IPR000326">
    <property type="entry name" value="PAP2/HPO"/>
</dbReference>
<dbReference type="InterPro" id="IPR036938">
    <property type="entry name" value="PAP2/HPO_sf"/>
</dbReference>
<reference evidence="3" key="1">
    <citation type="submission" date="2021-10" db="EMBL/GenBank/DDBJ databases">
        <title>Tamlana sargassums sp. nov., and Tamlana laminarinivorans sp. nov., two new bacteria isolated from the brown alga.</title>
        <authorList>
            <person name="Li J."/>
        </authorList>
    </citation>
    <scope>NUCLEOTIDE SEQUENCE</scope>
    <source>
        <strain evidence="3">PT2-4</strain>
    </source>
</reference>
<dbReference type="RefSeq" id="WP_226540887.1">
    <property type="nucleotide sequence ID" value="NZ_JAJAPW010000001.1"/>
</dbReference>
<proteinExistence type="predicted"/>
<keyword evidence="4" id="KW-1185">Reference proteome</keyword>
<feature type="chain" id="PRO_5040789929" evidence="1">
    <location>
        <begin position="19"/>
        <end position="281"/>
    </location>
</feature>
<evidence type="ECO:0000256" key="1">
    <source>
        <dbReference type="SAM" id="SignalP"/>
    </source>
</evidence>
<gene>
    <name evidence="3" type="ORF">LG649_03330</name>
</gene>
<dbReference type="SUPFAM" id="SSF48317">
    <property type="entry name" value="Acid phosphatase/Vanadium-dependent haloperoxidase"/>
    <property type="match status" value="1"/>
</dbReference>
<sequence length="281" mass="31496">MKKLIFLFIGFVLNFMNAQTTTEMVKEETIWQNFKYDMGSIGGGVGYSFSRPLHWKKKDWVNFAGFTVGTIILNLADDEINSWVNGIRSEIPEGLKEFGNHYARPEGNFSLSGAVYLTGLFIKNEKVRRAGVLMMASTISGGVIQQFGTRIIHRARPLTGKSSSNYSIGHFEKVEGYDSFFSGHTVLSFANAYAIGKQFKNPWVKAGIYTVGMIPGFTRIIVSKHWLSDVVFGTVMSIVIVESIDKYLDSKYKAKYNNNDKKVSWNLSFAPGQIGLNISFN</sequence>
<evidence type="ECO:0000313" key="3">
    <source>
        <dbReference type="EMBL" id="MCB4797859.1"/>
    </source>
</evidence>
<dbReference type="AlphaFoldDB" id="A0A9X1I0Q1"/>
<accession>A0A9X1I0Q1</accession>
<dbReference type="SMART" id="SM00014">
    <property type="entry name" value="acidPPc"/>
    <property type="match status" value="1"/>
</dbReference>
<feature type="signal peptide" evidence="1">
    <location>
        <begin position="1"/>
        <end position="18"/>
    </location>
</feature>
<protein>
    <submittedName>
        <fullName evidence="3">Phosphatase PAP2 family protein</fullName>
    </submittedName>
</protein>
<dbReference type="Gene3D" id="1.20.144.10">
    <property type="entry name" value="Phosphatidic acid phosphatase type 2/haloperoxidase"/>
    <property type="match status" value="1"/>
</dbReference>
<name>A0A9X1I0Q1_9FLAO</name>
<evidence type="ECO:0000313" key="4">
    <source>
        <dbReference type="Proteomes" id="UP001139199"/>
    </source>
</evidence>
<keyword evidence="1" id="KW-0732">Signal</keyword>
<dbReference type="Pfam" id="PF01569">
    <property type="entry name" value="PAP2"/>
    <property type="match status" value="1"/>
</dbReference>
<organism evidence="3 4">
    <name type="scientific">Neotamlana laminarinivorans</name>
    <dbReference type="NCBI Taxonomy" id="2883124"/>
    <lineage>
        <taxon>Bacteria</taxon>
        <taxon>Pseudomonadati</taxon>
        <taxon>Bacteroidota</taxon>
        <taxon>Flavobacteriia</taxon>
        <taxon>Flavobacteriales</taxon>
        <taxon>Flavobacteriaceae</taxon>
        <taxon>Neotamlana</taxon>
    </lineage>
</organism>